<organism evidence="3 4">
    <name type="scientific">Xanthoceras sorbifolium</name>
    <dbReference type="NCBI Taxonomy" id="99658"/>
    <lineage>
        <taxon>Eukaryota</taxon>
        <taxon>Viridiplantae</taxon>
        <taxon>Streptophyta</taxon>
        <taxon>Embryophyta</taxon>
        <taxon>Tracheophyta</taxon>
        <taxon>Spermatophyta</taxon>
        <taxon>Magnoliopsida</taxon>
        <taxon>eudicotyledons</taxon>
        <taxon>Gunneridae</taxon>
        <taxon>Pentapetalae</taxon>
        <taxon>rosids</taxon>
        <taxon>malvids</taxon>
        <taxon>Sapindales</taxon>
        <taxon>Sapindaceae</taxon>
        <taxon>Xanthoceroideae</taxon>
        <taxon>Xanthoceras</taxon>
    </lineage>
</organism>
<dbReference type="PANTHER" id="PTHR35311:SF9">
    <property type="entry name" value="KINETOCHORE-ASSOCIATED PROTEIN KNL-2 HOMOLOG"/>
    <property type="match status" value="1"/>
</dbReference>
<feature type="compositionally biased region" description="Polar residues" evidence="1">
    <location>
        <begin position="714"/>
        <end position="727"/>
    </location>
</feature>
<dbReference type="Proteomes" id="UP000827721">
    <property type="component" value="Unassembled WGS sequence"/>
</dbReference>
<feature type="region of interest" description="Disordered" evidence="1">
    <location>
        <begin position="562"/>
        <end position="601"/>
    </location>
</feature>
<comment type="caution">
    <text evidence="3">The sequence shown here is derived from an EMBL/GenBank/DDBJ whole genome shotgun (WGS) entry which is preliminary data.</text>
</comment>
<name>A0ABQ8HAZ8_9ROSI</name>
<keyword evidence="4" id="KW-1185">Reference proteome</keyword>
<feature type="compositionally biased region" description="Basic and acidic residues" evidence="1">
    <location>
        <begin position="728"/>
        <end position="740"/>
    </location>
</feature>
<feature type="compositionally biased region" description="Basic and acidic residues" evidence="1">
    <location>
        <begin position="592"/>
        <end position="601"/>
    </location>
</feature>
<feature type="compositionally biased region" description="Polar residues" evidence="1">
    <location>
        <begin position="562"/>
        <end position="583"/>
    </location>
</feature>
<evidence type="ECO:0000313" key="3">
    <source>
        <dbReference type="EMBL" id="KAH7553669.1"/>
    </source>
</evidence>
<evidence type="ECO:0000259" key="2">
    <source>
        <dbReference type="Pfam" id="PF09133"/>
    </source>
</evidence>
<sequence length="841" mass="91618">MNTSLLNRLLSPIASAHASHQRCNNSNYHDDDEESSSHFQTTVCLYDWWLIKADKDFEGKRLAVAGFTSRELQAMRVFTSAPIVKRYDIFTLETADGICIVLKGFINKSRTKENGFSAEVLSHFLFGFPPHWEAYIEKCLEEEFTTGAGLVTVININSSVTEHEFTAVAGMTDANLNTTPINYEVNGKNKHSVEDLNECSANVSEKVTTNASKGFDWQNHAAEDNNIEKAKDHASENLLPSMSCDINAVSLRKDNLALPAEHSSHNVTGSPERMANSKSCSEGSKGTVRKSKTQEPASLESLTISNAALAECPIPKASDVENLNSANLVPAVPVGDSSLDLRITSTNSKPQEPACLESITISNAALGECPLPKASDIENLNSSNLDPAVSKGDSGLDLYITSRKSKIQEPACLESITISNAASGECSIPKVTDIENLNSSNLDPAVVGNPGVDPIITSSRPEILEQQEEDGVTCANKDFSIFSLPQEFVATVRCTGEKSSGFEGSSLSSFGLGVTHAESLSTSPINEDPNYQKLSGTCVDDTMNSPAVSGFTPTKVHTNALNVTPSNSGSRKNWNQNKHSGFTGSMKRKGKELRSETSKHLDGESLKMCSSGKTIHSGKKIDMLESARSQSIKRMVSNMTGNSKGKEKERHTTVLALKSKRYKMGLAALVSDRTSNLEGMNMFDFCDNELQQPVHDTVVKNNSTQGKDHRKKSQAGTPMQKPSTSDGSRNEVGDTHHQYESETAVGQREATAKGSSSKKKARRRINFDTQARPLTRGRRDNIVSPEFLSLKRSRSGRLLLPSLDFWRNQIAVYDADRRVTGIQVATPSKGSKSEPPNKRRQ</sequence>
<proteinExistence type="predicted"/>
<evidence type="ECO:0000256" key="1">
    <source>
        <dbReference type="SAM" id="MobiDB-lite"/>
    </source>
</evidence>
<feature type="region of interest" description="Disordered" evidence="1">
    <location>
        <begin position="261"/>
        <end position="299"/>
    </location>
</feature>
<accession>A0ABQ8HAZ8</accession>
<dbReference type="InterPro" id="IPR053090">
    <property type="entry name" value="Centromere_KNL-2_homolog"/>
</dbReference>
<reference evidence="3 4" key="1">
    <citation type="submission" date="2021-02" db="EMBL/GenBank/DDBJ databases">
        <title>Plant Genome Project.</title>
        <authorList>
            <person name="Zhang R.-G."/>
        </authorList>
    </citation>
    <scope>NUCLEOTIDE SEQUENCE [LARGE SCALE GENOMIC DNA]</scope>
    <source>
        <tissue evidence="3">Leaves</tissue>
    </source>
</reference>
<dbReference type="EMBL" id="JAFEMO010000012">
    <property type="protein sequence ID" value="KAH7553669.1"/>
    <property type="molecule type" value="Genomic_DNA"/>
</dbReference>
<gene>
    <name evidence="3" type="ORF">JRO89_XS12G0040600</name>
</gene>
<dbReference type="PANTHER" id="PTHR35311">
    <property type="entry name" value="KINETOCHORE-ASSOCIATED PROTEIN KNL-2 HOMOLOG"/>
    <property type="match status" value="1"/>
</dbReference>
<dbReference type="Pfam" id="PF09133">
    <property type="entry name" value="SANTA"/>
    <property type="match status" value="1"/>
</dbReference>
<feature type="region of interest" description="Disordered" evidence="1">
    <location>
        <begin position="700"/>
        <end position="778"/>
    </location>
</feature>
<protein>
    <recommendedName>
        <fullName evidence="2">SANTA domain-containing protein</fullName>
    </recommendedName>
</protein>
<feature type="domain" description="SANTA" evidence="2">
    <location>
        <begin position="43"/>
        <end position="135"/>
    </location>
</feature>
<evidence type="ECO:0000313" key="4">
    <source>
        <dbReference type="Proteomes" id="UP000827721"/>
    </source>
</evidence>
<dbReference type="InterPro" id="IPR015216">
    <property type="entry name" value="SANTA"/>
</dbReference>